<reference evidence="3" key="1">
    <citation type="submission" date="2013-04" db="EMBL/GenBank/DDBJ databases">
        <title>Thioclava sp. 13D2W-2 Genome Sequencing.</title>
        <authorList>
            <person name="Lai Q."/>
            <person name="Li G."/>
            <person name="Shao Z."/>
        </authorList>
    </citation>
    <scope>NUCLEOTIDE SEQUENCE [LARGE SCALE GENOMIC DNA]</scope>
    <source>
        <strain evidence="3">13D2W-2</strain>
    </source>
</reference>
<dbReference type="InterPro" id="IPR036249">
    <property type="entry name" value="Thioredoxin-like_sf"/>
</dbReference>
<keyword evidence="1" id="KW-0732">Signal</keyword>
<dbReference type="Gene3D" id="3.40.30.10">
    <property type="entry name" value="Glutaredoxin"/>
    <property type="match status" value="1"/>
</dbReference>
<keyword evidence="3" id="KW-1185">Reference proteome</keyword>
<dbReference type="STRING" id="1317124.DW2_02425"/>
<comment type="caution">
    <text evidence="2">The sequence shown here is derived from an EMBL/GenBank/DDBJ whole genome shotgun (WGS) entry which is preliminary data.</text>
</comment>
<dbReference type="PATRIC" id="fig|1317124.6.peg.488"/>
<name>A0A085U1Y0_9RHOB</name>
<dbReference type="EMBL" id="AQRC01000001">
    <property type="protein sequence ID" value="KFE36977.1"/>
    <property type="molecule type" value="Genomic_DNA"/>
</dbReference>
<organism evidence="2 3">
    <name type="scientific">Thioclava atlantica</name>
    <dbReference type="NCBI Taxonomy" id="1317124"/>
    <lineage>
        <taxon>Bacteria</taxon>
        <taxon>Pseudomonadati</taxon>
        <taxon>Pseudomonadota</taxon>
        <taxon>Alphaproteobacteria</taxon>
        <taxon>Rhodobacterales</taxon>
        <taxon>Paracoccaceae</taxon>
        <taxon>Thioclava</taxon>
    </lineage>
</organism>
<evidence type="ECO:0000256" key="1">
    <source>
        <dbReference type="SAM" id="SignalP"/>
    </source>
</evidence>
<feature type="chain" id="PRO_5001797776" evidence="1">
    <location>
        <begin position="29"/>
        <end position="155"/>
    </location>
</feature>
<evidence type="ECO:0000313" key="2">
    <source>
        <dbReference type="EMBL" id="KFE36977.1"/>
    </source>
</evidence>
<dbReference type="AlphaFoldDB" id="A0A085U1Y0"/>
<gene>
    <name evidence="2" type="ORF">DW2_02425</name>
</gene>
<dbReference type="SUPFAM" id="SSF52833">
    <property type="entry name" value="Thioredoxin-like"/>
    <property type="match status" value="1"/>
</dbReference>
<sequence>MSRIVSRTIFAFVAALPCLLLQPAAALAEGAQTENNGAISTTDGTSTPAESQFRLLMVEQTGCIYCRMWNNDLAPIYPKTPEGKLAPLERVDLHKPFPEDVTITKGRPVFTPTFILLRDGVEIGRLEGYTREDFFWGLLGKALRDGGADLPDPNG</sequence>
<dbReference type="eggNOG" id="COG2143">
    <property type="taxonomic scope" value="Bacteria"/>
</dbReference>
<feature type="signal peptide" evidence="1">
    <location>
        <begin position="1"/>
        <end position="28"/>
    </location>
</feature>
<dbReference type="Proteomes" id="UP000028607">
    <property type="component" value="Unassembled WGS sequence"/>
</dbReference>
<accession>A0A085U1Y0</accession>
<proteinExistence type="predicted"/>
<reference evidence="2 3" key="2">
    <citation type="journal article" date="2015" name="Antonie Van Leeuwenhoek">
        <title>Thioclava indica sp. nov., isolated from surface seawater of the Indian Ocean.</title>
        <authorList>
            <person name="Liu Y."/>
            <person name="Lai Q."/>
            <person name="Du J."/>
            <person name="Xu H."/>
            <person name="Jiang L."/>
            <person name="Shao Z."/>
        </authorList>
    </citation>
    <scope>NUCLEOTIDE SEQUENCE [LARGE SCALE GENOMIC DNA]</scope>
    <source>
        <strain evidence="2 3">13D2W-2</strain>
    </source>
</reference>
<dbReference type="RefSeq" id="WP_238321232.1">
    <property type="nucleotide sequence ID" value="NZ_AQRC01000001.1"/>
</dbReference>
<evidence type="ECO:0000313" key="3">
    <source>
        <dbReference type="Proteomes" id="UP000028607"/>
    </source>
</evidence>
<protein>
    <submittedName>
        <fullName evidence="2">SoxS protein</fullName>
    </submittedName>
</protein>